<evidence type="ECO:0000313" key="8">
    <source>
        <dbReference type="EMBL" id="TDL38732.1"/>
    </source>
</evidence>
<dbReference type="GO" id="GO:0050532">
    <property type="term" value="F:2-phosphosulfolactate phosphatase activity"/>
    <property type="evidence" value="ECO:0007669"/>
    <property type="project" value="UniProtKB-EC"/>
</dbReference>
<comment type="similarity">
    <text evidence="2">Belongs to the ComB family.</text>
</comment>
<reference evidence="8 9" key="1">
    <citation type="submission" date="2019-03" db="EMBL/GenBank/DDBJ databases">
        <title>Genome Sequencing and Assembly of Various Microbes Isolated from Partially Reclaimed Soil and Acid Mine Drainage (AMD) Site.</title>
        <authorList>
            <person name="Steinbock B."/>
            <person name="Bechtold R."/>
            <person name="Sevigny J.L."/>
            <person name="Thomas D."/>
            <person name="Cuthill L.R."/>
            <person name="Aveiro Johannsen E.J."/>
            <person name="Thomas K."/>
            <person name="Ghosh A."/>
        </authorList>
    </citation>
    <scope>NUCLEOTIDE SEQUENCE [LARGE SCALE GENOMIC DNA]</scope>
    <source>
        <strain evidence="8 9">S-A1</strain>
    </source>
</reference>
<keyword evidence="5 8" id="KW-0378">Hydrolase</keyword>
<gene>
    <name evidence="8" type="ORF">E2R57_07245</name>
</gene>
<evidence type="ECO:0000256" key="5">
    <source>
        <dbReference type="ARBA" id="ARBA00022801"/>
    </source>
</evidence>
<comment type="caution">
    <text evidence="8">The sequence shown here is derived from an EMBL/GenBank/DDBJ whole genome shotgun (WGS) entry which is preliminary data.</text>
</comment>
<comment type="catalytic activity">
    <reaction evidence="7">
        <text>(2R)-O-phospho-3-sulfolactate + H2O = (2R)-3-sulfolactate + phosphate</text>
        <dbReference type="Rhea" id="RHEA:23416"/>
        <dbReference type="ChEBI" id="CHEBI:15377"/>
        <dbReference type="ChEBI" id="CHEBI:15597"/>
        <dbReference type="ChEBI" id="CHEBI:43474"/>
        <dbReference type="ChEBI" id="CHEBI:58738"/>
        <dbReference type="EC" id="3.1.3.71"/>
    </reaction>
</comment>
<comment type="cofactor">
    <cofactor evidence="1">
        <name>Mg(2+)</name>
        <dbReference type="ChEBI" id="CHEBI:18420"/>
    </cofactor>
</comment>
<evidence type="ECO:0000256" key="2">
    <source>
        <dbReference type="ARBA" id="ARBA00009997"/>
    </source>
</evidence>
<dbReference type="SUPFAM" id="SSF142823">
    <property type="entry name" value="ComB-like"/>
    <property type="match status" value="1"/>
</dbReference>
<evidence type="ECO:0000256" key="6">
    <source>
        <dbReference type="ARBA" id="ARBA00022842"/>
    </source>
</evidence>
<sequence length="280" mass="28770">MNAPSSKTLHVHSANAVHRQLPYIVRMEWGLDGARTVAHGADLAVVVDVLSFGTCVSVALDRGGEVFPYPWKDTSAEDFAARHQARLAGPRDGGGLSLSPATFRAADRLGRVVLPSPNGSALCHALAREVPLVAAVCLRNAAATADWVAANLPEDAVIAVVAAGERWPDGSLRPAVEDQIGAGAFIAGLAASGKGGYEAAEGRDGRHGYAPEAELAMAVFEAAEPDLREMLNGCSSGRELAGAGYGGDVDIAAELDDSDAVAILVDGAFRSTAGPASPRP</sequence>
<dbReference type="Pfam" id="PF04029">
    <property type="entry name" value="2-ph_phosp"/>
    <property type="match status" value="1"/>
</dbReference>
<accession>A0A4R5Y6I3</accession>
<evidence type="ECO:0000256" key="4">
    <source>
        <dbReference type="ARBA" id="ARBA00021948"/>
    </source>
</evidence>
<dbReference type="GO" id="GO:0050545">
    <property type="term" value="F:sulfopyruvate decarboxylase activity"/>
    <property type="evidence" value="ECO:0007669"/>
    <property type="project" value="TreeGrafter"/>
</dbReference>
<protein>
    <recommendedName>
        <fullName evidence="4">Probable 2-phosphosulfolactate phosphatase</fullName>
        <ecNumber evidence="3">3.1.3.71</ecNumber>
    </recommendedName>
</protein>
<dbReference type="Proteomes" id="UP000294621">
    <property type="component" value="Unassembled WGS sequence"/>
</dbReference>
<evidence type="ECO:0000313" key="9">
    <source>
        <dbReference type="Proteomes" id="UP000294621"/>
    </source>
</evidence>
<dbReference type="GO" id="GO:0000287">
    <property type="term" value="F:magnesium ion binding"/>
    <property type="evidence" value="ECO:0007669"/>
    <property type="project" value="InterPro"/>
</dbReference>
<keyword evidence="6" id="KW-0460">Magnesium</keyword>
<evidence type="ECO:0000256" key="3">
    <source>
        <dbReference type="ARBA" id="ARBA00012953"/>
    </source>
</evidence>
<dbReference type="EMBL" id="SMZQ01000003">
    <property type="protein sequence ID" value="TDL38732.1"/>
    <property type="molecule type" value="Genomic_DNA"/>
</dbReference>
<evidence type="ECO:0000256" key="1">
    <source>
        <dbReference type="ARBA" id="ARBA00001946"/>
    </source>
</evidence>
<dbReference type="InterPro" id="IPR005238">
    <property type="entry name" value="ComB-like"/>
</dbReference>
<proteinExistence type="inferred from homology"/>
<name>A0A4R5Y6I3_9MICC</name>
<evidence type="ECO:0000256" key="7">
    <source>
        <dbReference type="ARBA" id="ARBA00033711"/>
    </source>
</evidence>
<dbReference type="PANTHER" id="PTHR37311:SF1">
    <property type="entry name" value="2-PHOSPHOSULFOLACTATE PHOSPHATASE-RELATED"/>
    <property type="match status" value="1"/>
</dbReference>
<dbReference type="PANTHER" id="PTHR37311">
    <property type="entry name" value="2-PHOSPHOSULFOLACTATE PHOSPHATASE-RELATED"/>
    <property type="match status" value="1"/>
</dbReference>
<organism evidence="8 9">
    <name type="scientific">Arthrobacter nitrophenolicus</name>
    <dbReference type="NCBI Taxonomy" id="683150"/>
    <lineage>
        <taxon>Bacteria</taxon>
        <taxon>Bacillati</taxon>
        <taxon>Actinomycetota</taxon>
        <taxon>Actinomycetes</taxon>
        <taxon>Micrococcales</taxon>
        <taxon>Micrococcaceae</taxon>
        <taxon>Arthrobacter</taxon>
    </lineage>
</organism>
<dbReference type="OrthoDB" id="8588453at2"/>
<dbReference type="EC" id="3.1.3.71" evidence="3"/>
<dbReference type="Gene3D" id="3.90.1560.10">
    <property type="entry name" value="ComB-like"/>
    <property type="match status" value="1"/>
</dbReference>
<dbReference type="InterPro" id="IPR036702">
    <property type="entry name" value="ComB-like_sf"/>
</dbReference>
<dbReference type="STRING" id="683150.G205_22792"/>
<dbReference type="AlphaFoldDB" id="A0A4R5Y6I3"/>
<dbReference type="RefSeq" id="WP_133347741.1">
    <property type="nucleotide sequence ID" value="NZ_SMZQ01000003.1"/>
</dbReference>